<dbReference type="SMART" id="SM00382">
    <property type="entry name" value="AAA"/>
    <property type="match status" value="1"/>
</dbReference>
<sequence>MEVLRVEKISKSYGIKTNKIWALKDVSFSLNKGELLAIMGSSGSGKSTLLNILGALDSPDSGKVYINGKLQQDYHIEPFATEYRSENIGFIFQSFNLLRDLSVEENVALPLILQGVESKEIKKKVEQELDLVGLTRWKKHRPSALSGGQQQRVAVARATITEPNLLLADEPTGNLDYNTSLEVLNIFKMMREKLNQSIIIVTHDPMVASYADRVLFFNDGQIVDEYENKENNKESIDIILKKFKGVISKHD</sequence>
<dbReference type="CDD" id="cd03255">
    <property type="entry name" value="ABC_MJ0796_LolCDE_FtsE"/>
    <property type="match status" value="1"/>
</dbReference>
<keyword evidence="1" id="KW-0813">Transport</keyword>
<keyword evidence="6" id="KW-1185">Reference proteome</keyword>
<dbReference type="InterPro" id="IPR003593">
    <property type="entry name" value="AAA+_ATPase"/>
</dbReference>
<dbReference type="OrthoDB" id="9802264at2"/>
<proteinExistence type="predicted"/>
<dbReference type="EMBL" id="FOMG01000017">
    <property type="protein sequence ID" value="SFD03023.1"/>
    <property type="molecule type" value="Genomic_DNA"/>
</dbReference>
<evidence type="ECO:0000259" key="4">
    <source>
        <dbReference type="PROSITE" id="PS50893"/>
    </source>
</evidence>
<dbReference type="GO" id="GO:0016887">
    <property type="term" value="F:ATP hydrolysis activity"/>
    <property type="evidence" value="ECO:0007669"/>
    <property type="project" value="InterPro"/>
</dbReference>
<dbReference type="GO" id="GO:0022857">
    <property type="term" value="F:transmembrane transporter activity"/>
    <property type="evidence" value="ECO:0007669"/>
    <property type="project" value="TreeGrafter"/>
</dbReference>
<feature type="domain" description="ABC transporter" evidence="4">
    <location>
        <begin position="4"/>
        <end position="244"/>
    </location>
</feature>
<evidence type="ECO:0000313" key="6">
    <source>
        <dbReference type="Proteomes" id="UP000199263"/>
    </source>
</evidence>
<protein>
    <submittedName>
        <fullName evidence="5">Putative ABC transport system ATP-binding protein</fullName>
    </submittedName>
</protein>
<keyword evidence="2" id="KW-0547">Nucleotide-binding</keyword>
<dbReference type="GO" id="GO:0005886">
    <property type="term" value="C:plasma membrane"/>
    <property type="evidence" value="ECO:0007669"/>
    <property type="project" value="TreeGrafter"/>
</dbReference>
<evidence type="ECO:0000313" key="5">
    <source>
        <dbReference type="EMBL" id="SFD03023.1"/>
    </source>
</evidence>
<dbReference type="Proteomes" id="UP000199263">
    <property type="component" value="Unassembled WGS sequence"/>
</dbReference>
<dbReference type="PROSITE" id="PS00211">
    <property type="entry name" value="ABC_TRANSPORTER_1"/>
    <property type="match status" value="1"/>
</dbReference>
<reference evidence="5 6" key="1">
    <citation type="submission" date="2016-10" db="EMBL/GenBank/DDBJ databases">
        <authorList>
            <person name="de Groot N.N."/>
        </authorList>
    </citation>
    <scope>NUCLEOTIDE SEQUENCE [LARGE SCALE GENOMIC DNA]</scope>
    <source>
        <strain evidence="5 6">DSM 12992</strain>
    </source>
</reference>
<organism evidence="5 6">
    <name type="scientific">Clostridium uliginosum</name>
    <dbReference type="NCBI Taxonomy" id="119641"/>
    <lineage>
        <taxon>Bacteria</taxon>
        <taxon>Bacillati</taxon>
        <taxon>Bacillota</taxon>
        <taxon>Clostridia</taxon>
        <taxon>Eubacteriales</taxon>
        <taxon>Clostridiaceae</taxon>
        <taxon>Clostridium</taxon>
    </lineage>
</organism>
<dbReference type="AlphaFoldDB" id="A0A1I1P7Q2"/>
<dbReference type="SUPFAM" id="SSF52540">
    <property type="entry name" value="P-loop containing nucleoside triphosphate hydrolases"/>
    <property type="match status" value="1"/>
</dbReference>
<dbReference type="FunFam" id="3.40.50.300:FF:000032">
    <property type="entry name" value="Export ABC transporter ATP-binding protein"/>
    <property type="match status" value="1"/>
</dbReference>
<dbReference type="PANTHER" id="PTHR24220:SF692">
    <property type="entry name" value="ABC TRANSPORTER DOMAIN-CONTAINING PROTEIN"/>
    <property type="match status" value="1"/>
</dbReference>
<dbReference type="InterPro" id="IPR003439">
    <property type="entry name" value="ABC_transporter-like_ATP-bd"/>
</dbReference>
<gene>
    <name evidence="5" type="ORF">SAMN05421842_11774</name>
</gene>
<dbReference type="Pfam" id="PF00005">
    <property type="entry name" value="ABC_tran"/>
    <property type="match status" value="1"/>
</dbReference>
<dbReference type="STRING" id="119641.SAMN05421842_11774"/>
<dbReference type="InterPro" id="IPR017871">
    <property type="entry name" value="ABC_transporter-like_CS"/>
</dbReference>
<evidence type="ECO:0000256" key="2">
    <source>
        <dbReference type="ARBA" id="ARBA00022741"/>
    </source>
</evidence>
<keyword evidence="3 5" id="KW-0067">ATP-binding</keyword>
<evidence type="ECO:0000256" key="3">
    <source>
        <dbReference type="ARBA" id="ARBA00022840"/>
    </source>
</evidence>
<dbReference type="InterPro" id="IPR015854">
    <property type="entry name" value="ABC_transpr_LolD-like"/>
</dbReference>
<dbReference type="GO" id="GO:0005524">
    <property type="term" value="F:ATP binding"/>
    <property type="evidence" value="ECO:0007669"/>
    <property type="project" value="UniProtKB-KW"/>
</dbReference>
<name>A0A1I1P7Q2_9CLOT</name>
<dbReference type="RefSeq" id="WP_090091908.1">
    <property type="nucleotide sequence ID" value="NZ_FOMG01000017.1"/>
</dbReference>
<accession>A0A1I1P7Q2</accession>
<dbReference type="Gene3D" id="3.40.50.300">
    <property type="entry name" value="P-loop containing nucleotide triphosphate hydrolases"/>
    <property type="match status" value="1"/>
</dbReference>
<dbReference type="GO" id="GO:0098796">
    <property type="term" value="C:membrane protein complex"/>
    <property type="evidence" value="ECO:0007669"/>
    <property type="project" value="UniProtKB-ARBA"/>
</dbReference>
<dbReference type="PANTHER" id="PTHR24220">
    <property type="entry name" value="IMPORT ATP-BINDING PROTEIN"/>
    <property type="match status" value="1"/>
</dbReference>
<dbReference type="PROSITE" id="PS50893">
    <property type="entry name" value="ABC_TRANSPORTER_2"/>
    <property type="match status" value="1"/>
</dbReference>
<dbReference type="InterPro" id="IPR017911">
    <property type="entry name" value="MacB-like_ATP-bd"/>
</dbReference>
<evidence type="ECO:0000256" key="1">
    <source>
        <dbReference type="ARBA" id="ARBA00022448"/>
    </source>
</evidence>
<dbReference type="InterPro" id="IPR027417">
    <property type="entry name" value="P-loop_NTPase"/>
</dbReference>